<dbReference type="PANTHER" id="PTHR10030:SF37">
    <property type="entry name" value="ALPHA-L-FUCOSIDASE-RELATED"/>
    <property type="match status" value="1"/>
</dbReference>
<dbReference type="RefSeq" id="WP_172272415.1">
    <property type="nucleotide sequence ID" value="NZ_CASGMU010000001.1"/>
</dbReference>
<feature type="signal peptide" evidence="7">
    <location>
        <begin position="1"/>
        <end position="19"/>
    </location>
</feature>
<dbReference type="PIRSF" id="PIRSF001092">
    <property type="entry name" value="Alpha-L-fucosidase"/>
    <property type="match status" value="1"/>
</dbReference>
<keyword evidence="5" id="KW-0378">Hydrolase</keyword>
<feature type="domain" description="Alpha-L-fucosidase C-terminal" evidence="9">
    <location>
        <begin position="476"/>
        <end position="546"/>
    </location>
</feature>
<feature type="chain" id="PRO_5046757594" description="alpha-L-fucosidase" evidence="7">
    <location>
        <begin position="20"/>
        <end position="557"/>
    </location>
</feature>
<comment type="function">
    <text evidence="1">Alpha-L-fucosidase is responsible for hydrolyzing the alpha-1,6-linked fucose joined to the reducing-end N-acetylglucosamine of the carbohydrate moieties of glycoproteins.</text>
</comment>
<protein>
    <recommendedName>
        <fullName evidence="3">alpha-L-fucosidase</fullName>
        <ecNumber evidence="3">3.2.1.51</ecNumber>
    </recommendedName>
</protein>
<dbReference type="InterPro" id="IPR000933">
    <property type="entry name" value="Glyco_hydro_29"/>
</dbReference>
<evidence type="ECO:0000256" key="2">
    <source>
        <dbReference type="ARBA" id="ARBA00007951"/>
    </source>
</evidence>
<comment type="caution">
    <text evidence="10">The sequence shown here is derived from an EMBL/GenBank/DDBJ whole genome shotgun (WGS) entry which is preliminary data.</text>
</comment>
<dbReference type="InterPro" id="IPR016286">
    <property type="entry name" value="FUC_metazoa-typ"/>
</dbReference>
<evidence type="ECO:0000313" key="10">
    <source>
        <dbReference type="EMBL" id="NPD90918.1"/>
    </source>
</evidence>
<gene>
    <name evidence="10" type="ORF">HPS56_00835</name>
</gene>
<evidence type="ECO:0000313" key="11">
    <source>
        <dbReference type="Proteomes" id="UP000714420"/>
    </source>
</evidence>
<dbReference type="Gene3D" id="2.60.40.1180">
    <property type="entry name" value="Golgi alpha-mannosidase II"/>
    <property type="match status" value="1"/>
</dbReference>
<evidence type="ECO:0000256" key="5">
    <source>
        <dbReference type="ARBA" id="ARBA00022801"/>
    </source>
</evidence>
<dbReference type="InterPro" id="IPR031919">
    <property type="entry name" value="Fucosidase_C"/>
</dbReference>
<feature type="domain" description="Glycoside hydrolase family 29 N-terminal" evidence="8">
    <location>
        <begin position="29"/>
        <end position="437"/>
    </location>
</feature>
<dbReference type="Gene3D" id="3.20.20.80">
    <property type="entry name" value="Glycosidases"/>
    <property type="match status" value="1"/>
</dbReference>
<dbReference type="InterPro" id="IPR013780">
    <property type="entry name" value="Glyco_hydro_b"/>
</dbReference>
<dbReference type="PANTHER" id="PTHR10030">
    <property type="entry name" value="ALPHA-L-FUCOSIDASE"/>
    <property type="match status" value="1"/>
</dbReference>
<evidence type="ECO:0000256" key="6">
    <source>
        <dbReference type="ARBA" id="ARBA00023295"/>
    </source>
</evidence>
<evidence type="ECO:0000256" key="3">
    <source>
        <dbReference type="ARBA" id="ARBA00012662"/>
    </source>
</evidence>
<dbReference type="InterPro" id="IPR017853">
    <property type="entry name" value="GH"/>
</dbReference>
<dbReference type="SUPFAM" id="SSF51445">
    <property type="entry name" value="(Trans)glycosidases"/>
    <property type="match status" value="1"/>
</dbReference>
<name>A0ABX2AIN7_9BACT</name>
<dbReference type="Pfam" id="PF01120">
    <property type="entry name" value="Alpha_L_fucos"/>
    <property type="match status" value="1"/>
</dbReference>
<accession>A0ABX2AIN7</accession>
<evidence type="ECO:0000256" key="7">
    <source>
        <dbReference type="SAM" id="SignalP"/>
    </source>
</evidence>
<dbReference type="Proteomes" id="UP000714420">
    <property type="component" value="Unassembled WGS sequence"/>
</dbReference>
<organism evidence="10 11">
    <name type="scientific">Xylanibacter muris</name>
    <dbReference type="NCBI Taxonomy" id="2736290"/>
    <lineage>
        <taxon>Bacteria</taxon>
        <taxon>Pseudomonadati</taxon>
        <taxon>Bacteroidota</taxon>
        <taxon>Bacteroidia</taxon>
        <taxon>Bacteroidales</taxon>
        <taxon>Prevotellaceae</taxon>
        <taxon>Xylanibacter</taxon>
    </lineage>
</organism>
<proteinExistence type="inferred from homology"/>
<dbReference type="InterPro" id="IPR057739">
    <property type="entry name" value="Glyco_hydro_29_N"/>
</dbReference>
<keyword evidence="4 7" id="KW-0732">Signal</keyword>
<dbReference type="EMBL" id="JABKKF010000001">
    <property type="protein sequence ID" value="NPD90918.1"/>
    <property type="molecule type" value="Genomic_DNA"/>
</dbReference>
<evidence type="ECO:0000256" key="4">
    <source>
        <dbReference type="ARBA" id="ARBA00022729"/>
    </source>
</evidence>
<evidence type="ECO:0000256" key="1">
    <source>
        <dbReference type="ARBA" id="ARBA00004071"/>
    </source>
</evidence>
<reference evidence="10 11" key="1">
    <citation type="submission" date="2020-05" db="EMBL/GenBank/DDBJ databases">
        <title>Distinct polysaccharide utilization as determinants for interspecies competition between intestinal Prevotella spp.</title>
        <authorList>
            <person name="Galvez E.J.C."/>
            <person name="Iljazovic A."/>
            <person name="Strowig T."/>
        </authorList>
    </citation>
    <scope>NUCLEOTIDE SEQUENCE [LARGE SCALE GENOMIC DNA]</scope>
    <source>
        <strain evidence="10 11">PMUR</strain>
    </source>
</reference>
<sequence>MKRLSLAICIGMAVSGMTAQEWKIPVSENEEPMATGRFTPEWESLQEYEVPEWFRNAKFGIWAHWGPQCVEGSGDWMAREMYMEGNGKYEYHRKHYGHQSEFGFKDILPLFKAENWNPEELVRFYKETVGAQYFFALGNHHDNFDLWDSKYQEWNSMRIGPHKDILDGWAKAAKKAGLPFGISFHADHAWTWYEPSRRFDLKGDKIGVKYDGWLTKEDGYRPNADGTEKWWKGLDPQKLYAQSHDFSDNTWDNGSIHRQWGWENGAALPTQAYVTNFYNRTLDAINRYNPDLIYFDVTVLPFYPVSDAGMKIAAHMYNKGLQGKDDRAKTKNVVFGKILTDSQKKALVWDVERGAPNKIMEQPWQCCNCLGNWHYNNGVYQNGKYKNAATVAKLLVDIVSKNGNMLLSVPLRADGTPDEKEIAILKEFGEWMRINKESIIGTRPWKIFGEGPIANSDIKINAQGFNDGQYTKAGADEIRFTQTDKHIYATALAWPANRKMTIRSLAKGSELYPEKISKIELLGYGKVKFERTADAMTVYLPEKNTNSIMPVIRIRRF</sequence>
<dbReference type="Pfam" id="PF16757">
    <property type="entry name" value="Fucosidase_C"/>
    <property type="match status" value="1"/>
</dbReference>
<evidence type="ECO:0000259" key="9">
    <source>
        <dbReference type="Pfam" id="PF16757"/>
    </source>
</evidence>
<dbReference type="SMART" id="SM00812">
    <property type="entry name" value="Alpha_L_fucos"/>
    <property type="match status" value="1"/>
</dbReference>
<comment type="similarity">
    <text evidence="2">Belongs to the glycosyl hydrolase 29 family.</text>
</comment>
<dbReference type="EC" id="3.2.1.51" evidence="3"/>
<evidence type="ECO:0000259" key="8">
    <source>
        <dbReference type="Pfam" id="PF01120"/>
    </source>
</evidence>
<keyword evidence="11" id="KW-1185">Reference proteome</keyword>
<keyword evidence="6" id="KW-0326">Glycosidase</keyword>